<dbReference type="SUPFAM" id="SSF88659">
    <property type="entry name" value="Sigma3 and sigma4 domains of RNA polymerase sigma factors"/>
    <property type="match status" value="1"/>
</dbReference>
<dbReference type="GO" id="GO:0006352">
    <property type="term" value="P:DNA-templated transcription initiation"/>
    <property type="evidence" value="ECO:0007669"/>
    <property type="project" value="InterPro"/>
</dbReference>
<dbReference type="InterPro" id="IPR007627">
    <property type="entry name" value="RNA_pol_sigma70_r2"/>
</dbReference>
<gene>
    <name evidence="3" type="ORF">FNM00_07770</name>
</gene>
<evidence type="ECO:0000313" key="4">
    <source>
        <dbReference type="Proteomes" id="UP000316988"/>
    </source>
</evidence>
<proteinExistence type="predicted"/>
<dbReference type="PANTHER" id="PTHR47756">
    <property type="entry name" value="BLL6612 PROTEIN-RELATED"/>
    <property type="match status" value="1"/>
</dbReference>
<keyword evidence="4" id="KW-1185">Reference proteome</keyword>
<name>A0A554SDM0_9ACTN</name>
<dbReference type="InterPro" id="IPR046531">
    <property type="entry name" value="DUF6596"/>
</dbReference>
<dbReference type="GO" id="GO:0003700">
    <property type="term" value="F:DNA-binding transcription factor activity"/>
    <property type="evidence" value="ECO:0007669"/>
    <property type="project" value="InterPro"/>
</dbReference>
<dbReference type="AlphaFoldDB" id="A0A554SDM0"/>
<dbReference type="InterPro" id="IPR013324">
    <property type="entry name" value="RNA_pol_sigma_r3/r4-like"/>
</dbReference>
<dbReference type="EMBL" id="VLNT01000004">
    <property type="protein sequence ID" value="TSD64422.1"/>
    <property type="molecule type" value="Genomic_DNA"/>
</dbReference>
<dbReference type="InterPro" id="IPR013325">
    <property type="entry name" value="RNA_pol_sigma_r2"/>
</dbReference>
<feature type="domain" description="RNA polymerase sigma-70 region 2" evidence="1">
    <location>
        <begin position="19"/>
        <end position="77"/>
    </location>
</feature>
<dbReference type="OrthoDB" id="9780299at2"/>
<comment type="caution">
    <text evidence="3">The sequence shown here is derived from an EMBL/GenBank/DDBJ whole genome shotgun (WGS) entry which is preliminary data.</text>
</comment>
<dbReference type="PANTHER" id="PTHR47756:SF2">
    <property type="entry name" value="BLL6612 PROTEIN"/>
    <property type="match status" value="1"/>
</dbReference>
<dbReference type="Pfam" id="PF20239">
    <property type="entry name" value="DUF6596"/>
    <property type="match status" value="1"/>
</dbReference>
<accession>A0A554SDM0</accession>
<protein>
    <submittedName>
        <fullName evidence="3">RNA polymerase sigma factor</fullName>
    </submittedName>
</protein>
<evidence type="ECO:0000313" key="3">
    <source>
        <dbReference type="EMBL" id="TSD64422.1"/>
    </source>
</evidence>
<dbReference type="SUPFAM" id="SSF88946">
    <property type="entry name" value="Sigma2 domain of RNA polymerase sigma factors"/>
    <property type="match status" value="1"/>
</dbReference>
<dbReference type="Proteomes" id="UP000316988">
    <property type="component" value="Unassembled WGS sequence"/>
</dbReference>
<sequence>MTGRPDELLARLHRDEWARLVAVLVRQFGDIELAEEAAQAAMETALVRWPDEGVPRSPSAWLLTTARRTALDRVRRDAVYTGKLAGYALEHPASAPPAENEAIAGLEDVYDEQLAMMMACCHPAIGPADQIAMMLRFAAGLTTAEVAACLLQSVPTLQARITRAKKRIAANRIPVAVPRESDALAERLDLVLSAISLIYTTGYDTPAGERVVRAELTGEALRLARIVVGALPEQAEAEALLGLLLLTQAREPARIDADGVPVALEDQERGRWDRAMIAEGTTLVERAARRPTAGRFTIQAAIAAVHAEAVSFGRTDWRQIVVLYDLLLARGDDPVVRMNRAIAIARRDTPAAGLALLRELESVPELERHHPFHAALALLHTEVGDIEAARASWERARELVDGTPQRRFIQRRLDDLR</sequence>
<dbReference type="Gene3D" id="1.10.1740.10">
    <property type="match status" value="1"/>
</dbReference>
<reference evidence="3 4" key="1">
    <citation type="submission" date="2019-07" db="EMBL/GenBank/DDBJ databases">
        <authorList>
            <person name="Zhao L.H."/>
        </authorList>
    </citation>
    <scope>NUCLEOTIDE SEQUENCE [LARGE SCALE GENOMIC DNA]</scope>
    <source>
        <strain evidence="3 4">Co35</strain>
    </source>
</reference>
<dbReference type="Pfam" id="PF04542">
    <property type="entry name" value="Sigma70_r2"/>
    <property type="match status" value="1"/>
</dbReference>
<evidence type="ECO:0000259" key="1">
    <source>
        <dbReference type="Pfam" id="PF04542"/>
    </source>
</evidence>
<organism evidence="3 4">
    <name type="scientific">Aeromicrobium piscarium</name>
    <dbReference type="NCBI Taxonomy" id="2590901"/>
    <lineage>
        <taxon>Bacteria</taxon>
        <taxon>Bacillati</taxon>
        <taxon>Actinomycetota</taxon>
        <taxon>Actinomycetes</taxon>
        <taxon>Propionibacteriales</taxon>
        <taxon>Nocardioidaceae</taxon>
        <taxon>Aeromicrobium</taxon>
    </lineage>
</organism>
<dbReference type="RefSeq" id="WP_143912862.1">
    <property type="nucleotide sequence ID" value="NZ_VLNT01000004.1"/>
</dbReference>
<evidence type="ECO:0000259" key="2">
    <source>
        <dbReference type="Pfam" id="PF20239"/>
    </source>
</evidence>
<feature type="domain" description="DUF6596" evidence="2">
    <location>
        <begin position="187"/>
        <end position="288"/>
    </location>
</feature>